<dbReference type="InterPro" id="IPR036412">
    <property type="entry name" value="HAD-like_sf"/>
</dbReference>
<dbReference type="OMA" id="CIYNEAN"/>
<dbReference type="NCBIfam" id="TIGR01484">
    <property type="entry name" value="HAD-SF-IIB"/>
    <property type="match status" value="2"/>
</dbReference>
<dbReference type="InterPro" id="IPR000150">
    <property type="entry name" value="Cof"/>
</dbReference>
<dbReference type="SFLD" id="SFLDS00003">
    <property type="entry name" value="Haloacid_Dehalogenase"/>
    <property type="match status" value="1"/>
</dbReference>
<dbReference type="PROSITE" id="PS01228">
    <property type="entry name" value="COF_1"/>
    <property type="match status" value="1"/>
</dbReference>
<dbReference type="InterPro" id="IPR006379">
    <property type="entry name" value="HAD-SF_hydro_IIB"/>
</dbReference>
<dbReference type="PANTHER" id="PTHR47267">
    <property type="match status" value="1"/>
</dbReference>
<sequence>MFRAVVTDLDGTLLNQHHRVSEYTLETISLLMKKGIPVIVATGRPHPDVLHTLKSCGLQGMYVITSNGARIIDPQLNPIASLDLSTELVSDLIQLKYSTDNPVDCAGSDFSVNLYRHDEWVTDVGKEVLLDMFASSGFRYKVVDNLPAYPKDGVHELFYMADSSTLLKLENAVKTRFAGKVECMMSTPLTLDVVHADANKAKAMMTVAKLLNIELKNIVAFGDGMNDVKMLASAGRGYVMGNAQQRLKEALPDLEVIGSNAEDGVAKKLRELFGLQ</sequence>
<dbReference type="Gene3D" id="3.40.50.1000">
    <property type="entry name" value="HAD superfamily/HAD-like"/>
    <property type="match status" value="1"/>
</dbReference>
<evidence type="ECO:0000313" key="6">
    <source>
        <dbReference type="EMBL" id="CCC53439.1"/>
    </source>
</evidence>
<dbReference type="CDD" id="cd07516">
    <property type="entry name" value="HAD_Pase"/>
    <property type="match status" value="1"/>
</dbReference>
<dbReference type="PROSITE" id="PS01229">
    <property type="entry name" value="COF_2"/>
    <property type="match status" value="1"/>
</dbReference>
<evidence type="ECO:0000256" key="5">
    <source>
        <dbReference type="ARBA" id="ARBA00034778"/>
    </source>
</evidence>
<dbReference type="AlphaFoldDB" id="G0UC89"/>
<dbReference type="PANTHER" id="PTHR47267:SF5">
    <property type="entry name" value="DEHALOGENASE-LIKE HYDROLASE, PUTATIVE-RELATED"/>
    <property type="match status" value="1"/>
</dbReference>
<accession>G0UC89</accession>
<gene>
    <name evidence="6" type="ORF">TVY486_1109230</name>
</gene>
<dbReference type="NCBIfam" id="TIGR00099">
    <property type="entry name" value="Cof-subfamily"/>
    <property type="match status" value="1"/>
</dbReference>
<evidence type="ECO:0000256" key="3">
    <source>
        <dbReference type="ARBA" id="ARBA00022801"/>
    </source>
</evidence>
<evidence type="ECO:0000256" key="4">
    <source>
        <dbReference type="ARBA" id="ARBA00022842"/>
    </source>
</evidence>
<proteinExistence type="inferred from homology"/>
<dbReference type="GO" id="GO:0016787">
    <property type="term" value="F:hydrolase activity"/>
    <property type="evidence" value="ECO:0007669"/>
    <property type="project" value="UniProtKB-KW"/>
</dbReference>
<dbReference type="SUPFAM" id="SSF56784">
    <property type="entry name" value="HAD-like"/>
    <property type="match status" value="1"/>
</dbReference>
<evidence type="ECO:0000256" key="1">
    <source>
        <dbReference type="ARBA" id="ARBA00001946"/>
    </source>
</evidence>
<organism evidence="6">
    <name type="scientific">Trypanosoma vivax (strain Y486)</name>
    <dbReference type="NCBI Taxonomy" id="1055687"/>
    <lineage>
        <taxon>Eukaryota</taxon>
        <taxon>Discoba</taxon>
        <taxon>Euglenozoa</taxon>
        <taxon>Kinetoplastea</taxon>
        <taxon>Metakinetoplastina</taxon>
        <taxon>Trypanosomatida</taxon>
        <taxon>Trypanosomatidae</taxon>
        <taxon>Trypanosoma</taxon>
        <taxon>Duttonella</taxon>
    </lineage>
</organism>
<comment type="cofactor">
    <cofactor evidence="1">
        <name>Mg(2+)</name>
        <dbReference type="ChEBI" id="CHEBI:18420"/>
    </cofactor>
</comment>
<name>G0UC89_TRYVY</name>
<dbReference type="InterPro" id="IPR023214">
    <property type="entry name" value="HAD_sf"/>
</dbReference>
<dbReference type="SFLD" id="SFLDG01140">
    <property type="entry name" value="C2.B:_Phosphomannomutase_and_P"/>
    <property type="match status" value="1"/>
</dbReference>
<protein>
    <submittedName>
        <fullName evidence="6">Putative haloacid dehalogenase-like hydrolase</fullName>
    </submittedName>
</protein>
<comment type="similarity">
    <text evidence="5">Belongs to the HAD-like hydrolase superfamily. Cof family.</text>
</comment>
<evidence type="ECO:0000256" key="2">
    <source>
        <dbReference type="ARBA" id="ARBA00022723"/>
    </source>
</evidence>
<dbReference type="VEuPathDB" id="TriTrypDB:TvY486_1109230"/>
<dbReference type="Gene3D" id="3.30.1240.10">
    <property type="match status" value="1"/>
</dbReference>
<dbReference type="GO" id="GO:0046872">
    <property type="term" value="F:metal ion binding"/>
    <property type="evidence" value="ECO:0007669"/>
    <property type="project" value="UniProtKB-KW"/>
</dbReference>
<reference evidence="6" key="1">
    <citation type="journal article" date="2012" name="Proc. Natl. Acad. Sci. U.S.A.">
        <title>Antigenic diversity is generated by distinct evolutionary mechanisms in African trypanosome species.</title>
        <authorList>
            <person name="Jackson A.P."/>
            <person name="Berry A."/>
            <person name="Aslett M."/>
            <person name="Allison H.C."/>
            <person name="Burton P."/>
            <person name="Vavrova-Anderson J."/>
            <person name="Brown R."/>
            <person name="Browne H."/>
            <person name="Corton N."/>
            <person name="Hauser H."/>
            <person name="Gamble J."/>
            <person name="Gilderthorp R."/>
            <person name="Marcello L."/>
            <person name="McQuillan J."/>
            <person name="Otto T.D."/>
            <person name="Quail M.A."/>
            <person name="Sanders M.J."/>
            <person name="van Tonder A."/>
            <person name="Ginger M.L."/>
            <person name="Field M.C."/>
            <person name="Barry J.D."/>
            <person name="Hertz-Fowler C."/>
            <person name="Berriman M."/>
        </authorList>
    </citation>
    <scope>NUCLEOTIDE SEQUENCE</scope>
    <source>
        <strain evidence="6">Y486</strain>
    </source>
</reference>
<keyword evidence="4" id="KW-0460">Magnesium</keyword>
<keyword evidence="2" id="KW-0479">Metal-binding</keyword>
<dbReference type="Pfam" id="PF08282">
    <property type="entry name" value="Hydrolase_3"/>
    <property type="match status" value="1"/>
</dbReference>
<keyword evidence="3 6" id="KW-0378">Hydrolase</keyword>
<dbReference type="EMBL" id="HE573027">
    <property type="protein sequence ID" value="CCC53439.1"/>
    <property type="molecule type" value="Genomic_DNA"/>
</dbReference>